<dbReference type="AlphaFoldDB" id="A0AAV5V349"/>
<accession>A0AAV5V349</accession>
<organism evidence="1 2">
    <name type="scientific">Pristionchus fissidentatus</name>
    <dbReference type="NCBI Taxonomy" id="1538716"/>
    <lineage>
        <taxon>Eukaryota</taxon>
        <taxon>Metazoa</taxon>
        <taxon>Ecdysozoa</taxon>
        <taxon>Nematoda</taxon>
        <taxon>Chromadorea</taxon>
        <taxon>Rhabditida</taxon>
        <taxon>Rhabditina</taxon>
        <taxon>Diplogasteromorpha</taxon>
        <taxon>Diplogasteroidea</taxon>
        <taxon>Neodiplogasteridae</taxon>
        <taxon>Pristionchus</taxon>
    </lineage>
</organism>
<gene>
    <name evidence="1" type="ORF">PFISCL1PPCAC_5093</name>
</gene>
<protein>
    <submittedName>
        <fullName evidence="1">Uncharacterized protein</fullName>
    </submittedName>
</protein>
<evidence type="ECO:0000313" key="2">
    <source>
        <dbReference type="Proteomes" id="UP001432322"/>
    </source>
</evidence>
<keyword evidence="2" id="KW-1185">Reference proteome</keyword>
<dbReference type="Proteomes" id="UP001432322">
    <property type="component" value="Unassembled WGS sequence"/>
</dbReference>
<reference evidence="1" key="1">
    <citation type="submission" date="2023-10" db="EMBL/GenBank/DDBJ databases">
        <title>Genome assembly of Pristionchus species.</title>
        <authorList>
            <person name="Yoshida K."/>
            <person name="Sommer R.J."/>
        </authorList>
    </citation>
    <scope>NUCLEOTIDE SEQUENCE</scope>
    <source>
        <strain evidence="1">RS5133</strain>
    </source>
</reference>
<evidence type="ECO:0000313" key="1">
    <source>
        <dbReference type="EMBL" id="GMT13796.1"/>
    </source>
</evidence>
<sequence length="112" mass="12529">MNGYIWQNCVSSFIDTSDDTIRAKFRKSIGEVCESHKSNSPETTSRMQVTVTDSRVLLTLSFFLPSLQISEDFSALGSISSEYPESVSYCSLQKVMSSGKLITARKNEERTI</sequence>
<comment type="caution">
    <text evidence="1">The sequence shown here is derived from an EMBL/GenBank/DDBJ whole genome shotgun (WGS) entry which is preliminary data.</text>
</comment>
<name>A0AAV5V349_9BILA</name>
<proteinExistence type="predicted"/>
<feature type="non-terminal residue" evidence="1">
    <location>
        <position position="112"/>
    </location>
</feature>
<dbReference type="EMBL" id="BTSY01000002">
    <property type="protein sequence ID" value="GMT13796.1"/>
    <property type="molecule type" value="Genomic_DNA"/>
</dbReference>